<dbReference type="SUPFAM" id="SSF53474">
    <property type="entry name" value="alpha/beta-Hydrolases"/>
    <property type="match status" value="1"/>
</dbReference>
<feature type="domain" description="DUF676" evidence="1">
    <location>
        <begin position="29"/>
        <end position="136"/>
    </location>
</feature>
<keyword evidence="3" id="KW-1185">Reference proteome</keyword>
<dbReference type="Pfam" id="PF05057">
    <property type="entry name" value="DUF676"/>
    <property type="match status" value="1"/>
</dbReference>
<sequence>MDASLKTHTLIPAPYGDRSVFFAAPDGATALVVFVHGFKGNATKTWGRFAEELQDRPWWSHSDMLFFGYDSVRRAVPGVAQELRAAIEAEYPSSTLLGQYAGELHSPPPDEYSELVLVGHSLGGVVLRRMLVDVAENLARERSRGREPEAPAILSSRLRLFAPANAGFSPSGILGVLHGLSPWTMVEAILRGSPAYNDLRLATTALTTLRQRTEEFAGISGNESLRADILWPDPDDVVSTERYLTDEREYFVRAQTHQSICKPTASFARPWRFVEGEED</sequence>
<dbReference type="RefSeq" id="WP_344097511.1">
    <property type="nucleotide sequence ID" value="NZ_BAAAOG010000013.1"/>
</dbReference>
<accession>A0ABN2RJU3</accession>
<dbReference type="EMBL" id="BAAAOG010000013">
    <property type="protein sequence ID" value="GAA1970343.1"/>
    <property type="molecule type" value="Genomic_DNA"/>
</dbReference>
<dbReference type="InterPro" id="IPR029058">
    <property type="entry name" value="AB_hydrolase_fold"/>
</dbReference>
<dbReference type="Proteomes" id="UP001499933">
    <property type="component" value="Unassembled WGS sequence"/>
</dbReference>
<evidence type="ECO:0000313" key="3">
    <source>
        <dbReference type="Proteomes" id="UP001499933"/>
    </source>
</evidence>
<protein>
    <recommendedName>
        <fullName evidence="1">DUF676 domain-containing protein</fullName>
    </recommendedName>
</protein>
<evidence type="ECO:0000259" key="1">
    <source>
        <dbReference type="Pfam" id="PF05057"/>
    </source>
</evidence>
<comment type="caution">
    <text evidence="2">The sequence shown here is derived from an EMBL/GenBank/DDBJ whole genome shotgun (WGS) entry which is preliminary data.</text>
</comment>
<organism evidence="2 3">
    <name type="scientific">Microbacterium deminutum</name>
    <dbReference type="NCBI Taxonomy" id="344164"/>
    <lineage>
        <taxon>Bacteria</taxon>
        <taxon>Bacillati</taxon>
        <taxon>Actinomycetota</taxon>
        <taxon>Actinomycetes</taxon>
        <taxon>Micrococcales</taxon>
        <taxon>Microbacteriaceae</taxon>
        <taxon>Microbacterium</taxon>
    </lineage>
</organism>
<reference evidence="2 3" key="1">
    <citation type="journal article" date="2019" name="Int. J. Syst. Evol. Microbiol.">
        <title>The Global Catalogue of Microorganisms (GCM) 10K type strain sequencing project: providing services to taxonomists for standard genome sequencing and annotation.</title>
        <authorList>
            <consortium name="The Broad Institute Genomics Platform"/>
            <consortium name="The Broad Institute Genome Sequencing Center for Infectious Disease"/>
            <person name="Wu L."/>
            <person name="Ma J."/>
        </authorList>
    </citation>
    <scope>NUCLEOTIDE SEQUENCE [LARGE SCALE GENOMIC DNA]</scope>
    <source>
        <strain evidence="2 3">JCM 14901</strain>
    </source>
</reference>
<dbReference type="Gene3D" id="3.40.50.1820">
    <property type="entry name" value="alpha/beta hydrolase"/>
    <property type="match status" value="1"/>
</dbReference>
<evidence type="ECO:0000313" key="2">
    <source>
        <dbReference type="EMBL" id="GAA1970343.1"/>
    </source>
</evidence>
<proteinExistence type="predicted"/>
<dbReference type="InterPro" id="IPR007751">
    <property type="entry name" value="DUF676_lipase-like"/>
</dbReference>
<name>A0ABN2RJU3_9MICO</name>
<gene>
    <name evidence="2" type="ORF">GCM10009776_36730</name>
</gene>